<dbReference type="OrthoDB" id="9814553at2"/>
<keyword evidence="4" id="KW-1185">Reference proteome</keyword>
<sequence length="177" mass="20410">MDIGKRLKAYRNINQMTQDELGHRTNLSKSYISQLENNKVQATVECFLHILSVLDVSPTEFFNSENDEQIIHKHNDQTIVNEDGITMRWPIKQSNAMEMEPIIITLEPGASMKKFKPSKAETFIYIQQGHCTLKIGEHQYVANQHDAMYFKSNASHQIINTSDDITTFTMVMTHSYI</sequence>
<dbReference type="SMART" id="SM00530">
    <property type="entry name" value="HTH_XRE"/>
    <property type="match status" value="1"/>
</dbReference>
<dbReference type="Gene3D" id="2.60.120.10">
    <property type="entry name" value="Jelly Rolls"/>
    <property type="match status" value="1"/>
</dbReference>
<name>A0A3N5BK41_9BACL</name>
<evidence type="ECO:0000313" key="4">
    <source>
        <dbReference type="Proteomes" id="UP000277108"/>
    </source>
</evidence>
<dbReference type="Proteomes" id="UP000277108">
    <property type="component" value="Unassembled WGS sequence"/>
</dbReference>
<dbReference type="RefSeq" id="WP_123807678.1">
    <property type="nucleotide sequence ID" value="NZ_RKRK01000002.1"/>
</dbReference>
<dbReference type="PANTHER" id="PTHR46797">
    <property type="entry name" value="HTH-TYPE TRANSCRIPTIONAL REGULATOR"/>
    <property type="match status" value="1"/>
</dbReference>
<accession>A0A3N5BK41</accession>
<dbReference type="SUPFAM" id="SSF51182">
    <property type="entry name" value="RmlC-like cupins"/>
    <property type="match status" value="1"/>
</dbReference>
<dbReference type="Pfam" id="PF07883">
    <property type="entry name" value="Cupin_2"/>
    <property type="match status" value="1"/>
</dbReference>
<dbReference type="PANTHER" id="PTHR46797:SF2">
    <property type="entry name" value="TRANSCRIPTIONAL REGULATOR"/>
    <property type="match status" value="1"/>
</dbReference>
<dbReference type="InterPro" id="IPR010982">
    <property type="entry name" value="Lambda_DNA-bd_dom_sf"/>
</dbReference>
<feature type="domain" description="HTH cro/C1-type" evidence="2">
    <location>
        <begin position="7"/>
        <end position="61"/>
    </location>
</feature>
<organism evidence="3 4">
    <name type="scientific">Abyssicoccus albus</name>
    <dbReference type="NCBI Taxonomy" id="1817405"/>
    <lineage>
        <taxon>Bacteria</taxon>
        <taxon>Bacillati</taxon>
        <taxon>Bacillota</taxon>
        <taxon>Bacilli</taxon>
        <taxon>Bacillales</taxon>
        <taxon>Abyssicoccaceae</taxon>
    </lineage>
</organism>
<dbReference type="InterPro" id="IPR011051">
    <property type="entry name" value="RmlC_Cupin_sf"/>
</dbReference>
<evidence type="ECO:0000256" key="1">
    <source>
        <dbReference type="ARBA" id="ARBA00023125"/>
    </source>
</evidence>
<gene>
    <name evidence="3" type="ORF">EDD62_0890</name>
</gene>
<evidence type="ECO:0000313" key="3">
    <source>
        <dbReference type="EMBL" id="RPF58246.1"/>
    </source>
</evidence>
<evidence type="ECO:0000259" key="2">
    <source>
        <dbReference type="PROSITE" id="PS50943"/>
    </source>
</evidence>
<dbReference type="GO" id="GO:0003700">
    <property type="term" value="F:DNA-binding transcription factor activity"/>
    <property type="evidence" value="ECO:0007669"/>
    <property type="project" value="TreeGrafter"/>
</dbReference>
<dbReference type="CDD" id="cd00093">
    <property type="entry name" value="HTH_XRE"/>
    <property type="match status" value="1"/>
</dbReference>
<reference evidence="3 4" key="1">
    <citation type="submission" date="2018-11" db="EMBL/GenBank/DDBJ databases">
        <title>Genomic Encyclopedia of Type Strains, Phase IV (KMG-IV): sequencing the most valuable type-strain genomes for metagenomic binning, comparative biology and taxonomic classification.</title>
        <authorList>
            <person name="Goeker M."/>
        </authorList>
    </citation>
    <scope>NUCLEOTIDE SEQUENCE [LARGE SCALE GENOMIC DNA]</scope>
    <source>
        <strain evidence="3 4">DSM 29158</strain>
    </source>
</reference>
<dbReference type="CDD" id="cd02209">
    <property type="entry name" value="cupin_XRE_C"/>
    <property type="match status" value="1"/>
</dbReference>
<dbReference type="InterPro" id="IPR013096">
    <property type="entry name" value="Cupin_2"/>
</dbReference>
<dbReference type="GO" id="GO:0005829">
    <property type="term" value="C:cytosol"/>
    <property type="evidence" value="ECO:0007669"/>
    <property type="project" value="TreeGrafter"/>
</dbReference>
<dbReference type="Gene3D" id="1.10.260.40">
    <property type="entry name" value="lambda repressor-like DNA-binding domains"/>
    <property type="match status" value="1"/>
</dbReference>
<keyword evidence="1" id="KW-0238">DNA-binding</keyword>
<dbReference type="InterPro" id="IPR050807">
    <property type="entry name" value="TransReg_Diox_bact_type"/>
</dbReference>
<dbReference type="Pfam" id="PF12844">
    <property type="entry name" value="HTH_19"/>
    <property type="match status" value="1"/>
</dbReference>
<dbReference type="InterPro" id="IPR001387">
    <property type="entry name" value="Cro/C1-type_HTH"/>
</dbReference>
<dbReference type="InterPro" id="IPR014710">
    <property type="entry name" value="RmlC-like_jellyroll"/>
</dbReference>
<dbReference type="AlphaFoldDB" id="A0A3N5BK41"/>
<protein>
    <submittedName>
        <fullName evidence="3">XRE family transcriptional regulator</fullName>
    </submittedName>
</protein>
<dbReference type="SUPFAM" id="SSF47413">
    <property type="entry name" value="lambda repressor-like DNA-binding domains"/>
    <property type="match status" value="1"/>
</dbReference>
<comment type="caution">
    <text evidence="3">The sequence shown here is derived from an EMBL/GenBank/DDBJ whole genome shotgun (WGS) entry which is preliminary data.</text>
</comment>
<dbReference type="GO" id="GO:0003677">
    <property type="term" value="F:DNA binding"/>
    <property type="evidence" value="ECO:0007669"/>
    <property type="project" value="UniProtKB-KW"/>
</dbReference>
<proteinExistence type="predicted"/>
<dbReference type="PROSITE" id="PS50943">
    <property type="entry name" value="HTH_CROC1"/>
    <property type="match status" value="1"/>
</dbReference>
<dbReference type="EMBL" id="RKRK01000002">
    <property type="protein sequence ID" value="RPF58246.1"/>
    <property type="molecule type" value="Genomic_DNA"/>
</dbReference>